<dbReference type="InterPro" id="IPR050091">
    <property type="entry name" value="PKS_NRPS_Biosynth_Enz"/>
</dbReference>
<evidence type="ECO:0000256" key="3">
    <source>
        <dbReference type="ARBA" id="ARBA00022553"/>
    </source>
</evidence>
<dbReference type="Pfam" id="PF13602">
    <property type="entry name" value="ADH_zinc_N_2"/>
    <property type="match status" value="1"/>
</dbReference>
<reference evidence="13" key="1">
    <citation type="submission" date="2014-03" db="EMBL/GenBank/DDBJ databases">
        <title>The sialotranscriptome of Amblyomma triste, Amblyomma parvum and Amblyomma cajennense ticks, uncovered by 454-based RNA-seq.</title>
        <authorList>
            <person name="Garcia G.R."/>
            <person name="Gardinassi L.G."/>
            <person name="Ribeiro J.M."/>
            <person name="Anatriello E."/>
            <person name="Ferreira B.R."/>
            <person name="Moreira H.N."/>
            <person name="Mafra C."/>
            <person name="Olegario M.M."/>
            <person name="Szabo P.J."/>
            <person name="Miranda-Santos I.K."/>
            <person name="Maruyama S.R."/>
        </authorList>
    </citation>
    <scope>NUCLEOTIDE SEQUENCE</scope>
    <source>
        <strain evidence="13">Mato Grasso do Sul</strain>
        <tissue evidence="13">Salivary glands</tissue>
    </source>
</reference>
<feature type="domain" description="Ketoreductase" evidence="11">
    <location>
        <begin position="966"/>
        <end position="1147"/>
    </location>
</feature>
<keyword evidence="7" id="KW-0560">Oxidoreductase</keyword>
<dbReference type="CDD" id="cd08954">
    <property type="entry name" value="KR_1_FAS_SDR_x"/>
    <property type="match status" value="1"/>
</dbReference>
<dbReference type="FunFam" id="3.90.180.10:FF:000015">
    <property type="entry name" value="Fatty acid synthase"/>
    <property type="match status" value="1"/>
</dbReference>
<evidence type="ECO:0000256" key="4">
    <source>
        <dbReference type="ARBA" id="ARBA00022679"/>
    </source>
</evidence>
<dbReference type="Gene3D" id="3.40.50.150">
    <property type="entry name" value="Vaccinia Virus protein VP39"/>
    <property type="match status" value="1"/>
</dbReference>
<dbReference type="InterPro" id="IPR029063">
    <property type="entry name" value="SAM-dependent_MTases_sf"/>
</dbReference>
<dbReference type="PANTHER" id="PTHR43775">
    <property type="entry name" value="FATTY ACID SYNTHASE"/>
    <property type="match status" value="1"/>
</dbReference>
<dbReference type="GO" id="GO:0004312">
    <property type="term" value="F:fatty acid synthase activity"/>
    <property type="evidence" value="ECO:0007669"/>
    <property type="project" value="TreeGrafter"/>
</dbReference>
<sequence length="1212" mass="132589">MNIMPASGEFEVSEGGSLAASGRIRVAEEKDLQMDSAAMPAETSEYELDNEDIYKATRIVGYEYSGSFRGILKADLHKMCGKLTWTDNWVTFLDSIFQLCIFLRQIRTFQLPTRIQSCLINPRNQPLADQDAGSGGVHAVYDSCLNTCRAGGVVIRALKSTTATSRSERQTPCLEKYQFVPYIDDEAARQELEASLQEYVGVCSATARRILEAGREEATKVSGLVMDSSEASPEIFDRHVKGMPEKKGLLSALSTVESKVKAEGSSLTSAVKYVCTTLKKDLDGDILNTALLEESYLRPLLDVVLENTSRNRIHVLELASGESSLLLTPRVSELLPLSGIMIKAEYALAHPRPDEVTTEILSGHVVRYPWNPSSTTINDLPQAQLLVTCIVPSSSNHLETLALQMSTLCKENAFVLLCMRTAFTSAEALLSTLDDTQTNTYAVNMHTAVSMFGDYGFTLVGLKSNGWSALLLLRKKSAIGNILEQEVLRVDNATFDWIETLKTKIDECQKKPTGQNLWLIANDKNVSGVIGFMNCLLQESGANRVRCILDASLKASEKETGLTLDDEIIKELLERDLVMNVYRDGKWGSFRHLTMLSEGAPKRATEYALLNVGTRGDLSSLKWEESPLSCSSPLSGSNTLLCSVYYAPLNFRDVMIATGRLPPDAIPGGSATSECLLGLEFSGKDCHGRRVIGLLPAKGLATAVAVDEEWLWEVPNTWSLEEASTIPVAYCTAYYALLVRGNMRPGESLLVHSGSGAVGQAAISIALSMGCTVFTTVGSEEKREFLKKRYGELRDHNIASSRDISFEELVLQQTNGRGVDLVLNSLSEDKLKASVRCLANQGRFLEIGKFDLSKNSPIGMSVFLKGISFQGILLEILHSNEPSAVEDRQRVRQLIQEGIASGVVRPLGTTTFPWDQAEEAFRFMASGKHIGKVVLEVRREESPREVRPASPLTFEAVARIYFYGHKSYVIVGGLGGVGLELADWMVGRGCRKLLLSSRSGVQNKYQKFYIDRWQRTGVNVHVTKADVSTSEGARQIIDQALAMGPVGAIFNLAMVLCDGLLENQTSESFERVCKPKVDGTKLLDELSRKLCPMLDHFVVFSSVSCGRGNTGQTNYGYANSVMERICESRVADGLPGLAIQWGAIGEAGVLHRTAGGDVELAGCTSQRLSSCMNVLDQFLCQSCPVVSSIVKAERSRTGGDKAMKTRSLVATI</sequence>
<dbReference type="Pfam" id="PF21149">
    <property type="entry name" value="FAS_pseudo-KR"/>
    <property type="match status" value="1"/>
</dbReference>
<keyword evidence="10" id="KW-0511">Multifunctional enzyme</keyword>
<keyword evidence="5" id="KW-0276">Fatty acid metabolism</keyword>
<evidence type="ECO:0000259" key="11">
    <source>
        <dbReference type="SMART" id="SM00822"/>
    </source>
</evidence>
<name>A0A023GP67_AMBTT</name>
<dbReference type="FunFam" id="3.40.50.720:FF:000209">
    <property type="entry name" value="Polyketide synthase Pks12"/>
    <property type="match status" value="1"/>
</dbReference>
<dbReference type="AlphaFoldDB" id="A0A023GP67"/>
<dbReference type="SMART" id="SM00829">
    <property type="entry name" value="PKS_ER"/>
    <property type="match status" value="1"/>
</dbReference>
<feature type="non-terminal residue" evidence="13">
    <location>
        <position position="1212"/>
    </location>
</feature>
<keyword evidence="3" id="KW-0597">Phosphoprotein</keyword>
<proteinExistence type="evidence at transcript level"/>
<evidence type="ECO:0000256" key="1">
    <source>
        <dbReference type="ARBA" id="ARBA00022450"/>
    </source>
</evidence>
<keyword evidence="4" id="KW-0808">Transferase</keyword>
<dbReference type="InterPro" id="IPR057326">
    <property type="entry name" value="KR_dom"/>
</dbReference>
<dbReference type="InterPro" id="IPR036291">
    <property type="entry name" value="NAD(P)-bd_dom_sf"/>
</dbReference>
<dbReference type="EMBL" id="GBBM01000423">
    <property type="protein sequence ID" value="JAC34995.1"/>
    <property type="molecule type" value="mRNA"/>
</dbReference>
<keyword evidence="9" id="KW-0275">Fatty acid biosynthesis</keyword>
<evidence type="ECO:0000256" key="2">
    <source>
        <dbReference type="ARBA" id="ARBA00022516"/>
    </source>
</evidence>
<evidence type="ECO:0000259" key="12">
    <source>
        <dbReference type="SMART" id="SM00829"/>
    </source>
</evidence>
<organism evidence="13">
    <name type="scientific">Amblyomma triste</name>
    <name type="common">Neotropical tick</name>
    <dbReference type="NCBI Taxonomy" id="251400"/>
    <lineage>
        <taxon>Eukaryota</taxon>
        <taxon>Metazoa</taxon>
        <taxon>Ecdysozoa</taxon>
        <taxon>Arthropoda</taxon>
        <taxon>Chelicerata</taxon>
        <taxon>Arachnida</taxon>
        <taxon>Acari</taxon>
        <taxon>Parasitiformes</taxon>
        <taxon>Ixodida</taxon>
        <taxon>Ixodoidea</taxon>
        <taxon>Ixodidae</taxon>
        <taxon>Amblyomminae</taxon>
        <taxon>Amblyomma</taxon>
    </lineage>
</organism>
<dbReference type="InterPro" id="IPR049391">
    <property type="entry name" value="FAS_pseudo-KR"/>
</dbReference>
<keyword evidence="2" id="KW-0444">Lipid biosynthesis</keyword>
<dbReference type="InterPro" id="IPR042104">
    <property type="entry name" value="PKS_dehydratase_sf"/>
</dbReference>
<dbReference type="InterPro" id="IPR011032">
    <property type="entry name" value="GroES-like_sf"/>
</dbReference>
<dbReference type="GO" id="GO:0016491">
    <property type="term" value="F:oxidoreductase activity"/>
    <property type="evidence" value="ECO:0007669"/>
    <property type="project" value="UniProtKB-KW"/>
</dbReference>
<evidence type="ECO:0000256" key="6">
    <source>
        <dbReference type="ARBA" id="ARBA00022857"/>
    </source>
</evidence>
<evidence type="ECO:0000313" key="13">
    <source>
        <dbReference type="EMBL" id="JAC34995.1"/>
    </source>
</evidence>
<evidence type="ECO:0000256" key="5">
    <source>
        <dbReference type="ARBA" id="ARBA00022832"/>
    </source>
</evidence>
<dbReference type="CDD" id="cd05195">
    <property type="entry name" value="enoyl_red"/>
    <property type="match status" value="1"/>
</dbReference>
<feature type="domain" description="Enoyl reductase (ER)" evidence="12">
    <location>
        <begin position="616"/>
        <end position="935"/>
    </location>
</feature>
<dbReference type="SMART" id="SM00822">
    <property type="entry name" value="PKS_KR"/>
    <property type="match status" value="1"/>
</dbReference>
<protein>
    <submittedName>
        <fullName evidence="13">Putative animal-type fatty acid synthase</fullName>
    </submittedName>
</protein>
<accession>A0A023GP67</accession>
<keyword evidence="8" id="KW-0443">Lipid metabolism</keyword>
<dbReference type="SUPFAM" id="SSF50129">
    <property type="entry name" value="GroES-like"/>
    <property type="match status" value="1"/>
</dbReference>
<evidence type="ECO:0000256" key="8">
    <source>
        <dbReference type="ARBA" id="ARBA00023098"/>
    </source>
</evidence>
<dbReference type="GO" id="GO:0006633">
    <property type="term" value="P:fatty acid biosynthetic process"/>
    <property type="evidence" value="ECO:0007669"/>
    <property type="project" value="UniProtKB-KW"/>
</dbReference>
<keyword evidence="1" id="KW-0596">Phosphopantetheine</keyword>
<keyword evidence="6" id="KW-0521">NADP</keyword>
<dbReference type="Gene3D" id="3.90.180.10">
    <property type="entry name" value="Medium-chain alcohol dehydrogenases, catalytic domain"/>
    <property type="match status" value="1"/>
</dbReference>
<dbReference type="InterPro" id="IPR020843">
    <property type="entry name" value="ER"/>
</dbReference>
<dbReference type="SUPFAM" id="SSF51735">
    <property type="entry name" value="NAD(P)-binding Rossmann-fold domains"/>
    <property type="match status" value="2"/>
</dbReference>
<dbReference type="Gene3D" id="3.10.129.110">
    <property type="entry name" value="Polyketide synthase dehydratase"/>
    <property type="match status" value="1"/>
</dbReference>
<dbReference type="InterPro" id="IPR013968">
    <property type="entry name" value="PKS_KR"/>
</dbReference>
<dbReference type="PANTHER" id="PTHR43775:SF7">
    <property type="entry name" value="FATTY ACID SYNTHASE"/>
    <property type="match status" value="1"/>
</dbReference>
<evidence type="ECO:0000256" key="9">
    <source>
        <dbReference type="ARBA" id="ARBA00023160"/>
    </source>
</evidence>
<dbReference type="Pfam" id="PF08659">
    <property type="entry name" value="KR"/>
    <property type="match status" value="1"/>
</dbReference>
<evidence type="ECO:0000256" key="10">
    <source>
        <dbReference type="ARBA" id="ARBA00023268"/>
    </source>
</evidence>
<evidence type="ECO:0000256" key="7">
    <source>
        <dbReference type="ARBA" id="ARBA00023002"/>
    </source>
</evidence>
<dbReference type="Gene3D" id="3.40.50.720">
    <property type="entry name" value="NAD(P)-binding Rossmann-like Domain"/>
    <property type="match status" value="1"/>
</dbReference>